<dbReference type="Gene3D" id="1.10.10.60">
    <property type="entry name" value="Homeodomain-like"/>
    <property type="match status" value="1"/>
</dbReference>
<evidence type="ECO:0000259" key="5">
    <source>
        <dbReference type="PROSITE" id="PS51294"/>
    </source>
</evidence>
<feature type="compositionally biased region" description="Polar residues" evidence="3">
    <location>
        <begin position="26"/>
        <end position="37"/>
    </location>
</feature>
<organism evidence="6 7">
    <name type="scientific">Cynara cardunculus var. scolymus</name>
    <name type="common">Globe artichoke</name>
    <name type="synonym">Cynara scolymus</name>
    <dbReference type="NCBI Taxonomy" id="59895"/>
    <lineage>
        <taxon>Eukaryota</taxon>
        <taxon>Viridiplantae</taxon>
        <taxon>Streptophyta</taxon>
        <taxon>Embryophyta</taxon>
        <taxon>Tracheophyta</taxon>
        <taxon>Spermatophyta</taxon>
        <taxon>Magnoliopsida</taxon>
        <taxon>eudicotyledons</taxon>
        <taxon>Gunneridae</taxon>
        <taxon>Pentapetalae</taxon>
        <taxon>asterids</taxon>
        <taxon>campanulids</taxon>
        <taxon>Asterales</taxon>
        <taxon>Asteraceae</taxon>
        <taxon>Carduoideae</taxon>
        <taxon>Cardueae</taxon>
        <taxon>Carduinae</taxon>
        <taxon>Cynara</taxon>
    </lineage>
</organism>
<dbReference type="AlphaFoldDB" id="A0A118J4F8"/>
<gene>
    <name evidence="6" type="ORF">Ccrd_025700</name>
</gene>
<protein>
    <submittedName>
        <fullName evidence="6">Homeodomain-like protein</fullName>
    </submittedName>
</protein>
<evidence type="ECO:0000256" key="3">
    <source>
        <dbReference type="SAM" id="MobiDB-lite"/>
    </source>
</evidence>
<dbReference type="Pfam" id="PF00249">
    <property type="entry name" value="Myb_DNA-binding"/>
    <property type="match status" value="1"/>
</dbReference>
<dbReference type="PROSITE" id="PS51294">
    <property type="entry name" value="HTH_MYB"/>
    <property type="match status" value="1"/>
</dbReference>
<dbReference type="STRING" id="59895.A0A118J4F8"/>
<dbReference type="Gramene" id="KVH52329">
    <property type="protein sequence ID" value="KVH52329"/>
    <property type="gene ID" value="Ccrd_025700"/>
</dbReference>
<evidence type="ECO:0000313" key="7">
    <source>
        <dbReference type="Proteomes" id="UP000243975"/>
    </source>
</evidence>
<dbReference type="GO" id="GO:0005634">
    <property type="term" value="C:nucleus"/>
    <property type="evidence" value="ECO:0007669"/>
    <property type="project" value="UniProtKB-SubCell"/>
</dbReference>
<accession>A0A118J4F8</accession>
<dbReference type="SUPFAM" id="SSF46689">
    <property type="entry name" value="Homeodomain-like"/>
    <property type="match status" value="1"/>
</dbReference>
<dbReference type="CDD" id="cd00167">
    <property type="entry name" value="SANT"/>
    <property type="match status" value="1"/>
</dbReference>
<name>A0A118J4F8_CYNCS</name>
<feature type="domain" description="HTH myb-type" evidence="5">
    <location>
        <begin position="51"/>
        <end position="82"/>
    </location>
</feature>
<dbReference type="InterPro" id="IPR001005">
    <property type="entry name" value="SANT/Myb"/>
</dbReference>
<proteinExistence type="predicted"/>
<dbReference type="InterPro" id="IPR017930">
    <property type="entry name" value="Myb_dom"/>
</dbReference>
<keyword evidence="6" id="KW-0371">Homeobox</keyword>
<evidence type="ECO:0000256" key="1">
    <source>
        <dbReference type="ARBA" id="ARBA00004123"/>
    </source>
</evidence>
<evidence type="ECO:0000259" key="4">
    <source>
        <dbReference type="PROSITE" id="PS50090"/>
    </source>
</evidence>
<reference evidence="6 7" key="1">
    <citation type="journal article" date="2016" name="Sci. Rep.">
        <title>The genome sequence of the outbreeding globe artichoke constructed de novo incorporating a phase-aware low-pass sequencing strategy of F1 progeny.</title>
        <authorList>
            <person name="Scaglione D."/>
            <person name="Reyes-Chin-Wo S."/>
            <person name="Acquadro A."/>
            <person name="Froenicke L."/>
            <person name="Portis E."/>
            <person name="Beitel C."/>
            <person name="Tirone M."/>
            <person name="Mauro R."/>
            <person name="Lo Monaco A."/>
            <person name="Mauromicale G."/>
            <person name="Faccioli P."/>
            <person name="Cattivelli L."/>
            <person name="Rieseberg L."/>
            <person name="Michelmore R."/>
            <person name="Lanteri S."/>
        </authorList>
    </citation>
    <scope>NUCLEOTIDE SEQUENCE [LARGE SCALE GENOMIC DNA]</scope>
    <source>
        <strain evidence="6">2C</strain>
    </source>
</reference>
<sequence>MCLVTSKQDSRSAVRLSGMGSDPANKVSSSDGISQGLQKMPVLHGRTTGPTRRSTKGQWTEEEDEILRKAVQRFKGKNWKKIDLSSQPERKDAVDVELYRKMLTKERIYAFLSGLDPSLVDV</sequence>
<evidence type="ECO:0000256" key="2">
    <source>
        <dbReference type="ARBA" id="ARBA00023242"/>
    </source>
</evidence>
<feature type="domain" description="Myb-like" evidence="4">
    <location>
        <begin position="51"/>
        <end position="103"/>
    </location>
</feature>
<dbReference type="Proteomes" id="UP000243975">
    <property type="component" value="Unassembled WGS sequence"/>
</dbReference>
<evidence type="ECO:0000313" key="6">
    <source>
        <dbReference type="EMBL" id="KVH52329.1"/>
    </source>
</evidence>
<dbReference type="GO" id="GO:0003677">
    <property type="term" value="F:DNA binding"/>
    <property type="evidence" value="ECO:0007669"/>
    <property type="project" value="UniProtKB-KW"/>
</dbReference>
<keyword evidence="7" id="KW-1185">Reference proteome</keyword>
<dbReference type="PROSITE" id="PS50090">
    <property type="entry name" value="MYB_LIKE"/>
    <property type="match status" value="1"/>
</dbReference>
<feature type="compositionally biased region" description="Polar residues" evidence="3">
    <location>
        <begin position="48"/>
        <end position="58"/>
    </location>
</feature>
<comment type="caution">
    <text evidence="6">The sequence shown here is derived from an EMBL/GenBank/DDBJ whole genome shotgun (WGS) entry which is preliminary data.</text>
</comment>
<keyword evidence="2" id="KW-0539">Nucleus</keyword>
<feature type="region of interest" description="Disordered" evidence="3">
    <location>
        <begin position="1"/>
        <end position="61"/>
    </location>
</feature>
<dbReference type="EMBL" id="LEKV01006745">
    <property type="protein sequence ID" value="KVH52329.1"/>
    <property type="molecule type" value="Genomic_DNA"/>
</dbReference>
<dbReference type="SMART" id="SM00717">
    <property type="entry name" value="SANT"/>
    <property type="match status" value="1"/>
</dbReference>
<dbReference type="InterPro" id="IPR009057">
    <property type="entry name" value="Homeodomain-like_sf"/>
</dbReference>
<keyword evidence="6" id="KW-0238">DNA-binding</keyword>
<comment type="subcellular location">
    <subcellularLocation>
        <location evidence="1">Nucleus</location>
    </subcellularLocation>
</comment>